<dbReference type="Pfam" id="PF13946">
    <property type="entry name" value="DUF4214"/>
    <property type="match status" value="1"/>
</dbReference>
<dbReference type="PANTHER" id="PTHR11022:SF41">
    <property type="entry name" value="PEPTIDOGLYCAN-RECOGNITION PROTEIN LC-RELATED"/>
    <property type="match status" value="1"/>
</dbReference>
<dbReference type="SUPFAM" id="SSF55846">
    <property type="entry name" value="N-acetylmuramoyl-L-alanine amidase-like"/>
    <property type="match status" value="1"/>
</dbReference>
<proteinExistence type="inferred from homology"/>
<dbReference type="Proteomes" id="UP000633601">
    <property type="component" value="Unassembled WGS sequence"/>
</dbReference>
<reference evidence="6 7" key="1">
    <citation type="submission" date="2020-08" db="EMBL/GenBank/DDBJ databases">
        <title>A Genomic Blueprint of the Chicken Gut Microbiome.</title>
        <authorList>
            <person name="Gilroy R."/>
            <person name="Ravi A."/>
            <person name="Getino M."/>
            <person name="Pursley I."/>
            <person name="Horton D.L."/>
            <person name="Alikhan N.-F."/>
            <person name="Baker D."/>
            <person name="Gharbi K."/>
            <person name="Hall N."/>
            <person name="Watson M."/>
            <person name="Adriaenssens E.M."/>
            <person name="Foster-Nyarko E."/>
            <person name="Jarju S."/>
            <person name="Secka A."/>
            <person name="Antonio M."/>
            <person name="Oren A."/>
            <person name="Chaudhuri R."/>
            <person name="La Ragione R.M."/>
            <person name="Hildebrand F."/>
            <person name="Pallen M.J."/>
        </authorList>
    </citation>
    <scope>NUCLEOTIDE SEQUENCE [LARGE SCALE GENOMIC DNA]</scope>
    <source>
        <strain evidence="6 7">Sa2CUA8</strain>
    </source>
</reference>
<gene>
    <name evidence="6" type="ORF">H9640_15120</name>
</gene>
<evidence type="ECO:0000313" key="7">
    <source>
        <dbReference type="Proteomes" id="UP000633601"/>
    </source>
</evidence>
<dbReference type="EMBL" id="JACSQE010000012">
    <property type="protein sequence ID" value="MBD7999883.1"/>
    <property type="molecule type" value="Genomic_DNA"/>
</dbReference>
<comment type="caution">
    <text evidence="6">The sequence shown here is derived from an EMBL/GenBank/DDBJ whole genome shotgun (WGS) entry which is preliminary data.</text>
</comment>
<dbReference type="Gene3D" id="3.40.80.10">
    <property type="entry name" value="Peptidoglycan recognition protein-like"/>
    <property type="match status" value="1"/>
</dbReference>
<feature type="chain" id="PRO_5047524936" evidence="3">
    <location>
        <begin position="26"/>
        <end position="679"/>
    </location>
</feature>
<protein>
    <submittedName>
        <fullName evidence="6">DUF4214 domain-containing protein</fullName>
    </submittedName>
</protein>
<dbReference type="RefSeq" id="WP_191791588.1">
    <property type="nucleotide sequence ID" value="NZ_JACSQE010000012.1"/>
</dbReference>
<dbReference type="Gene3D" id="1.10.3130.20">
    <property type="entry name" value="Phycobilisome linker domain"/>
    <property type="match status" value="1"/>
</dbReference>
<evidence type="ECO:0000256" key="3">
    <source>
        <dbReference type="SAM" id="SignalP"/>
    </source>
</evidence>
<feature type="domain" description="Peptidoglycan recognition protein family" evidence="5">
    <location>
        <begin position="267"/>
        <end position="417"/>
    </location>
</feature>
<evidence type="ECO:0000259" key="5">
    <source>
        <dbReference type="SMART" id="SM00701"/>
    </source>
</evidence>
<evidence type="ECO:0000313" key="6">
    <source>
        <dbReference type="EMBL" id="MBD7999883.1"/>
    </source>
</evidence>
<feature type="region of interest" description="Disordered" evidence="2">
    <location>
        <begin position="64"/>
        <end position="92"/>
    </location>
</feature>
<dbReference type="InterPro" id="IPR006619">
    <property type="entry name" value="PGRP_domain_met/bac"/>
</dbReference>
<accession>A0ABR8V514</accession>
<dbReference type="InterPro" id="IPR036505">
    <property type="entry name" value="Amidase/PGRP_sf"/>
</dbReference>
<name>A0ABR8V514_9CELL</name>
<dbReference type="InterPro" id="IPR015510">
    <property type="entry name" value="PGRP"/>
</dbReference>
<feature type="region of interest" description="Disordered" evidence="2">
    <location>
        <begin position="214"/>
        <end position="234"/>
    </location>
</feature>
<evidence type="ECO:0000259" key="4">
    <source>
        <dbReference type="SMART" id="SM00644"/>
    </source>
</evidence>
<dbReference type="InterPro" id="IPR002502">
    <property type="entry name" value="Amidase_domain"/>
</dbReference>
<dbReference type="InterPro" id="IPR025282">
    <property type="entry name" value="DUF4214"/>
</dbReference>
<sequence length="679" mass="70246">MKYSRAGVSGIAVLALLVGGGTASASTVAQLSSTLGAENQVTDGITSSEPSVTEVPLDVVAAQAGGAAAPDAEADAGSRAQEGPAEGVESVPADGGQVTVEAQVADDRIESPVLESDGFQTLGVTWPDGAAPEGIAAQARTRSVDGEWTAWVDLEISDDAPDQGTAEAERELRGGTAPLWVGEADAVQLAFSTEAEGVPDVTLALVDSPADESASATVQSSSTVPSGSSTTPSGVAQFSTAQFSAAQFSDAALTGAVEGSVRAAAVPTVITRAQWGAAAPICTPDTAAALVGAVVHHTAGPNGYSTVAQAMQQIRNDQKYHQATRGWCDLGYNFIVDKWGNIYEGRGGSLTSAVIGVHAGGFNTGTVGISMLGNFHGPAGGMATTPAMIDAVGRIAGARLGAYNINPQGWFTYRTLGGENSKYPAGSNVSLPRIFGHRDTAYTACPGDYGYAQLDNIRAIALAHSDPQAYAAAQSVVKALYTDLLGRGPDPTGLEGWSAALVSGAGQPELVASLTRSQEYVALRVSNAYMEALGRGPDPVGAQDWAREIHAGRATVDDVKRRFYDSSEFFARAGGTPQGYVQVLYQTMLGRGAAPSEIDAWVKVMEVRGRSRMVDELWFSMEAARMRAGGYYSTFLQRGPDPTGLTAWAQVLLSHGEGAVRVGIAGSSEYRALAQTRFP</sequence>
<dbReference type="CDD" id="cd06583">
    <property type="entry name" value="PGRP"/>
    <property type="match status" value="1"/>
</dbReference>
<keyword evidence="3" id="KW-0732">Signal</keyword>
<evidence type="ECO:0000256" key="2">
    <source>
        <dbReference type="SAM" id="MobiDB-lite"/>
    </source>
</evidence>
<dbReference type="Pfam" id="PF01510">
    <property type="entry name" value="Amidase_2"/>
    <property type="match status" value="1"/>
</dbReference>
<comment type="similarity">
    <text evidence="1">Belongs to the N-acetylmuramoyl-L-alanine amidase 2 family.</text>
</comment>
<dbReference type="SMART" id="SM00644">
    <property type="entry name" value="Ami_2"/>
    <property type="match status" value="1"/>
</dbReference>
<dbReference type="InterPro" id="IPR038255">
    <property type="entry name" value="PBS_linker_sf"/>
</dbReference>
<feature type="domain" description="N-acetylmuramoyl-L-alanine amidase" evidence="4">
    <location>
        <begin position="279"/>
        <end position="447"/>
    </location>
</feature>
<feature type="signal peptide" evidence="3">
    <location>
        <begin position="1"/>
        <end position="25"/>
    </location>
</feature>
<feature type="compositionally biased region" description="Low complexity" evidence="2">
    <location>
        <begin position="64"/>
        <end position="80"/>
    </location>
</feature>
<keyword evidence="7" id="KW-1185">Reference proteome</keyword>
<dbReference type="SMART" id="SM00701">
    <property type="entry name" value="PGRP"/>
    <property type="match status" value="1"/>
</dbReference>
<organism evidence="6 7">
    <name type="scientific">Oerskovia gallyi</name>
    <dbReference type="NCBI Taxonomy" id="2762226"/>
    <lineage>
        <taxon>Bacteria</taxon>
        <taxon>Bacillati</taxon>
        <taxon>Actinomycetota</taxon>
        <taxon>Actinomycetes</taxon>
        <taxon>Micrococcales</taxon>
        <taxon>Cellulomonadaceae</taxon>
        <taxon>Oerskovia</taxon>
    </lineage>
</organism>
<dbReference type="PANTHER" id="PTHR11022">
    <property type="entry name" value="PEPTIDOGLYCAN RECOGNITION PROTEIN"/>
    <property type="match status" value="1"/>
</dbReference>
<evidence type="ECO:0000256" key="1">
    <source>
        <dbReference type="ARBA" id="ARBA00007553"/>
    </source>
</evidence>